<dbReference type="GO" id="GO:0005634">
    <property type="term" value="C:nucleus"/>
    <property type="evidence" value="ECO:0007669"/>
    <property type="project" value="TreeGrafter"/>
</dbReference>
<dbReference type="InterPro" id="IPR029052">
    <property type="entry name" value="Metallo-depent_PP-like"/>
</dbReference>
<dbReference type="InterPro" id="IPR006186">
    <property type="entry name" value="Ser/Thr-sp_prot-phosphatase"/>
</dbReference>
<dbReference type="PANTHER" id="PTHR11668:SF491">
    <property type="entry name" value="SERINE_THREONINE-PROTEIN PHOSPHATASE"/>
    <property type="match status" value="1"/>
</dbReference>
<gene>
    <name evidence="3" type="ORF">PENTCL1PPCAC_12345</name>
</gene>
<dbReference type="AlphaFoldDB" id="A0AAV5T3U7"/>
<dbReference type="Proteomes" id="UP001432027">
    <property type="component" value="Unassembled WGS sequence"/>
</dbReference>
<dbReference type="EMBL" id="BTSX01000003">
    <property type="protein sequence ID" value="GMS90170.1"/>
    <property type="molecule type" value="Genomic_DNA"/>
</dbReference>
<evidence type="ECO:0000313" key="4">
    <source>
        <dbReference type="Proteomes" id="UP001432027"/>
    </source>
</evidence>
<dbReference type="InterPro" id="IPR050341">
    <property type="entry name" value="PP1_catalytic_subunit"/>
</dbReference>
<keyword evidence="4" id="KW-1185">Reference proteome</keyword>
<accession>A0AAV5T3U7</accession>
<feature type="non-terminal residue" evidence="3">
    <location>
        <position position="345"/>
    </location>
</feature>
<dbReference type="PRINTS" id="PR00114">
    <property type="entry name" value="STPHPHTASE"/>
</dbReference>
<proteinExistence type="inferred from homology"/>
<dbReference type="PROSITE" id="PS00125">
    <property type="entry name" value="SER_THR_PHOSPHATASE"/>
    <property type="match status" value="1"/>
</dbReference>
<dbReference type="Gene3D" id="3.60.21.10">
    <property type="match status" value="1"/>
</dbReference>
<dbReference type="InterPro" id="IPR004843">
    <property type="entry name" value="Calcineurin-like_PHP"/>
</dbReference>
<feature type="domain" description="Serine/threonine specific protein phosphatases" evidence="2">
    <location>
        <begin position="223"/>
        <end position="228"/>
    </location>
</feature>
<dbReference type="CDD" id="cd00144">
    <property type="entry name" value="MPP_PPP_family"/>
    <property type="match status" value="1"/>
</dbReference>
<sequence>IFLSFSSPCRMGSYLGMMAAPQATTSAKTSHSQTGVAETEATGLVAACDAPPAETAIAPAETATAVESGEHIDQCGLEDDGEEWVYVEPPPRYRKCYLAEDKKERFQRHLDLIFSPLTLNGKLIDFDPDDLYEVFDEVITYLKSEPMLIEDVPFPCSIMGDLHGQLYDLDRVFRYNAKDGKPGWIDHRYVFMGDYVDRGRQSFEVVVALFCLKMLFPDNIILLRGNHEFIDVNSRYGFLEDFYNRYEDEDVAHDLYYKANEAFAYLSIAAIVGDAYFCAHGGISPSFFARRHYNSIHKPILKSTDDVIVNDAVWSDPAFGLTGTCFNSERGVSMYYGLDDLAIAM</sequence>
<evidence type="ECO:0000256" key="1">
    <source>
        <dbReference type="RuleBase" id="RU004273"/>
    </source>
</evidence>
<dbReference type="EC" id="3.1.3.16" evidence="1"/>
<feature type="non-terminal residue" evidence="3">
    <location>
        <position position="1"/>
    </location>
</feature>
<comment type="similarity">
    <text evidence="1">Belongs to the PPP phosphatase family.</text>
</comment>
<reference evidence="3" key="1">
    <citation type="submission" date="2023-10" db="EMBL/GenBank/DDBJ databases">
        <title>Genome assembly of Pristionchus species.</title>
        <authorList>
            <person name="Yoshida K."/>
            <person name="Sommer R.J."/>
        </authorList>
    </citation>
    <scope>NUCLEOTIDE SEQUENCE</scope>
    <source>
        <strain evidence="3">RS0144</strain>
    </source>
</reference>
<dbReference type="GO" id="GO:0005737">
    <property type="term" value="C:cytoplasm"/>
    <property type="evidence" value="ECO:0007669"/>
    <property type="project" value="TreeGrafter"/>
</dbReference>
<dbReference type="SMART" id="SM00156">
    <property type="entry name" value="PP2Ac"/>
    <property type="match status" value="1"/>
</dbReference>
<evidence type="ECO:0000259" key="2">
    <source>
        <dbReference type="PROSITE" id="PS00125"/>
    </source>
</evidence>
<name>A0AAV5T3U7_9BILA</name>
<evidence type="ECO:0000313" key="3">
    <source>
        <dbReference type="EMBL" id="GMS90170.1"/>
    </source>
</evidence>
<comment type="caution">
    <text evidence="3">The sequence shown here is derived from an EMBL/GenBank/DDBJ whole genome shotgun (WGS) entry which is preliminary data.</text>
</comment>
<dbReference type="GO" id="GO:0004722">
    <property type="term" value="F:protein serine/threonine phosphatase activity"/>
    <property type="evidence" value="ECO:0007669"/>
    <property type="project" value="UniProtKB-EC"/>
</dbReference>
<protein>
    <recommendedName>
        <fullName evidence="1">Serine/threonine-protein phosphatase</fullName>
        <ecNumber evidence="1">3.1.3.16</ecNumber>
    </recommendedName>
</protein>
<dbReference type="Pfam" id="PF00149">
    <property type="entry name" value="Metallophos"/>
    <property type="match status" value="1"/>
</dbReference>
<comment type="catalytic activity">
    <reaction evidence="1">
        <text>O-phospho-L-threonyl-[protein] + H2O = L-threonyl-[protein] + phosphate</text>
        <dbReference type="Rhea" id="RHEA:47004"/>
        <dbReference type="Rhea" id="RHEA-COMP:11060"/>
        <dbReference type="Rhea" id="RHEA-COMP:11605"/>
        <dbReference type="ChEBI" id="CHEBI:15377"/>
        <dbReference type="ChEBI" id="CHEBI:30013"/>
        <dbReference type="ChEBI" id="CHEBI:43474"/>
        <dbReference type="ChEBI" id="CHEBI:61977"/>
        <dbReference type="EC" id="3.1.3.16"/>
    </reaction>
</comment>
<dbReference type="PANTHER" id="PTHR11668">
    <property type="entry name" value="SERINE/THREONINE PROTEIN PHOSPHATASE"/>
    <property type="match status" value="1"/>
</dbReference>
<organism evidence="3 4">
    <name type="scientific">Pristionchus entomophagus</name>
    <dbReference type="NCBI Taxonomy" id="358040"/>
    <lineage>
        <taxon>Eukaryota</taxon>
        <taxon>Metazoa</taxon>
        <taxon>Ecdysozoa</taxon>
        <taxon>Nematoda</taxon>
        <taxon>Chromadorea</taxon>
        <taxon>Rhabditida</taxon>
        <taxon>Rhabditina</taxon>
        <taxon>Diplogasteromorpha</taxon>
        <taxon>Diplogasteroidea</taxon>
        <taxon>Neodiplogasteridae</taxon>
        <taxon>Pristionchus</taxon>
    </lineage>
</organism>
<keyword evidence="1" id="KW-0378">Hydrolase</keyword>
<dbReference type="SUPFAM" id="SSF56300">
    <property type="entry name" value="Metallo-dependent phosphatases"/>
    <property type="match status" value="1"/>
</dbReference>